<protein>
    <submittedName>
        <fullName evidence="1">Uncharacterized protein</fullName>
    </submittedName>
</protein>
<dbReference type="Proteomes" id="UP000054047">
    <property type="component" value="Unassembled WGS sequence"/>
</dbReference>
<gene>
    <name evidence="1" type="ORF">ANCDUO_26085</name>
</gene>
<organism evidence="1 2">
    <name type="scientific">Ancylostoma duodenale</name>
    <dbReference type="NCBI Taxonomy" id="51022"/>
    <lineage>
        <taxon>Eukaryota</taxon>
        <taxon>Metazoa</taxon>
        <taxon>Ecdysozoa</taxon>
        <taxon>Nematoda</taxon>
        <taxon>Chromadorea</taxon>
        <taxon>Rhabditida</taxon>
        <taxon>Rhabditina</taxon>
        <taxon>Rhabditomorpha</taxon>
        <taxon>Strongyloidea</taxon>
        <taxon>Ancylostomatidae</taxon>
        <taxon>Ancylostomatinae</taxon>
        <taxon>Ancylostoma</taxon>
    </lineage>
</organism>
<dbReference type="AlphaFoldDB" id="A0A0C2C2X1"/>
<evidence type="ECO:0000313" key="1">
    <source>
        <dbReference type="EMBL" id="KIH43902.1"/>
    </source>
</evidence>
<dbReference type="Pfam" id="PF04641">
    <property type="entry name" value="Rtf2"/>
    <property type="match status" value="1"/>
</dbReference>
<sequence length="79" mass="9113">MSSKDLIHLKFDKDDQGRFRCPVTFRQFTDHTHVVAIATTGNVFSYEAVQELNLKANHLKDLLTDTPFHRSDIIVLQVE</sequence>
<dbReference type="EMBL" id="KN781812">
    <property type="protein sequence ID" value="KIH43902.1"/>
    <property type="molecule type" value="Genomic_DNA"/>
</dbReference>
<keyword evidence="2" id="KW-1185">Reference proteome</keyword>
<name>A0A0C2C2X1_9BILA</name>
<reference evidence="1 2" key="1">
    <citation type="submission" date="2013-12" db="EMBL/GenBank/DDBJ databases">
        <title>Draft genome of the parsitic nematode Ancylostoma duodenale.</title>
        <authorList>
            <person name="Mitreva M."/>
        </authorList>
    </citation>
    <scope>NUCLEOTIDE SEQUENCE [LARGE SCALE GENOMIC DNA]</scope>
    <source>
        <strain evidence="1 2">Zhejiang</strain>
    </source>
</reference>
<accession>A0A0C2C2X1</accession>
<proteinExistence type="predicted"/>
<evidence type="ECO:0000313" key="2">
    <source>
        <dbReference type="Proteomes" id="UP000054047"/>
    </source>
</evidence>
<dbReference type="OrthoDB" id="30774at2759"/>